<name>A0A4Y2FYQ7_ARAVE</name>
<dbReference type="Proteomes" id="UP000499080">
    <property type="component" value="Unassembled WGS sequence"/>
</dbReference>
<dbReference type="EMBL" id="BGPR01001103">
    <property type="protein sequence ID" value="GBM45555.1"/>
    <property type="molecule type" value="Genomic_DNA"/>
</dbReference>
<dbReference type="AlphaFoldDB" id="A0A4Y2FYQ7"/>
<proteinExistence type="predicted"/>
<organism evidence="1 2">
    <name type="scientific">Araneus ventricosus</name>
    <name type="common">Orbweaver spider</name>
    <name type="synonym">Epeira ventricosa</name>
    <dbReference type="NCBI Taxonomy" id="182803"/>
    <lineage>
        <taxon>Eukaryota</taxon>
        <taxon>Metazoa</taxon>
        <taxon>Ecdysozoa</taxon>
        <taxon>Arthropoda</taxon>
        <taxon>Chelicerata</taxon>
        <taxon>Arachnida</taxon>
        <taxon>Araneae</taxon>
        <taxon>Araneomorphae</taxon>
        <taxon>Entelegynae</taxon>
        <taxon>Araneoidea</taxon>
        <taxon>Araneidae</taxon>
        <taxon>Araneus</taxon>
    </lineage>
</organism>
<comment type="caution">
    <text evidence="1">The sequence shown here is derived from an EMBL/GenBank/DDBJ whole genome shotgun (WGS) entry which is preliminary data.</text>
</comment>
<protein>
    <submittedName>
        <fullName evidence="1">Uncharacterized protein</fullName>
    </submittedName>
</protein>
<keyword evidence="2" id="KW-1185">Reference proteome</keyword>
<evidence type="ECO:0000313" key="1">
    <source>
        <dbReference type="EMBL" id="GBM45555.1"/>
    </source>
</evidence>
<evidence type="ECO:0000313" key="2">
    <source>
        <dbReference type="Proteomes" id="UP000499080"/>
    </source>
</evidence>
<gene>
    <name evidence="1" type="ORF">AVEN_152590_1</name>
</gene>
<accession>A0A4Y2FYQ7</accession>
<sequence>MPISYLLLSHPPSCRKFQSIVPPLPEIPFVSKTICLPIGYFLSNSEALALPKCRTFIYAMKPTKRKRVLLKVEQEFQIVSRIEADET</sequence>
<reference evidence="1 2" key="1">
    <citation type="journal article" date="2019" name="Sci. Rep.">
        <title>Orb-weaving spider Araneus ventricosus genome elucidates the spidroin gene catalogue.</title>
        <authorList>
            <person name="Kono N."/>
            <person name="Nakamura H."/>
            <person name="Ohtoshi R."/>
            <person name="Moran D.A.P."/>
            <person name="Shinohara A."/>
            <person name="Yoshida Y."/>
            <person name="Fujiwara M."/>
            <person name="Mori M."/>
            <person name="Tomita M."/>
            <person name="Arakawa K."/>
        </authorList>
    </citation>
    <scope>NUCLEOTIDE SEQUENCE [LARGE SCALE GENOMIC DNA]</scope>
</reference>